<dbReference type="InterPro" id="IPR016064">
    <property type="entry name" value="NAD/diacylglycerol_kinase_sf"/>
</dbReference>
<evidence type="ECO:0000259" key="2">
    <source>
        <dbReference type="Pfam" id="PF00781"/>
    </source>
</evidence>
<protein>
    <recommendedName>
        <fullName evidence="2">DAGKc domain-containing protein</fullName>
    </recommendedName>
</protein>
<dbReference type="InterPro" id="IPR017438">
    <property type="entry name" value="ATP-NAD_kinase_N"/>
</dbReference>
<feature type="compositionally biased region" description="Polar residues" evidence="1">
    <location>
        <begin position="160"/>
        <end position="169"/>
    </location>
</feature>
<keyword evidence="4" id="KW-1185">Reference proteome</keyword>
<gene>
    <name evidence="3" type="ORF">MAR_037702</name>
</gene>
<accession>A0ABY7FP80</accession>
<sequence length="169" mass="19185">MAVVYVTQKKDFLLRRVQVTFDGERDRFWVSYLNRHYTVTEKAHHTEEILATYDLKSINGLVIVSGDGMYHEAANGLVRRVATDTGNDVNNPDYEPPEFPVTIGLIPCVTLIERIFFKSFRRMSLTLKFRAPPEYSESNDNAFRTGGRDTAENPEGESSAIKSNTMQTA</sequence>
<feature type="domain" description="DAGKc" evidence="2">
    <location>
        <begin position="36"/>
        <end position="108"/>
    </location>
</feature>
<dbReference type="InterPro" id="IPR001206">
    <property type="entry name" value="Diacylglycerol_kinase_cat_dom"/>
</dbReference>
<proteinExistence type="predicted"/>
<organism evidence="3 4">
    <name type="scientific">Mya arenaria</name>
    <name type="common">Soft-shell clam</name>
    <dbReference type="NCBI Taxonomy" id="6604"/>
    <lineage>
        <taxon>Eukaryota</taxon>
        <taxon>Metazoa</taxon>
        <taxon>Spiralia</taxon>
        <taxon>Lophotrochozoa</taxon>
        <taxon>Mollusca</taxon>
        <taxon>Bivalvia</taxon>
        <taxon>Autobranchia</taxon>
        <taxon>Heteroconchia</taxon>
        <taxon>Euheterodonta</taxon>
        <taxon>Imparidentia</taxon>
        <taxon>Neoheterodontei</taxon>
        <taxon>Myida</taxon>
        <taxon>Myoidea</taxon>
        <taxon>Myidae</taxon>
        <taxon>Mya</taxon>
    </lineage>
</organism>
<feature type="region of interest" description="Disordered" evidence="1">
    <location>
        <begin position="134"/>
        <end position="169"/>
    </location>
</feature>
<dbReference type="Gene3D" id="3.40.50.10330">
    <property type="entry name" value="Probable inorganic polyphosphate/atp-NAD kinase, domain 1"/>
    <property type="match status" value="1"/>
</dbReference>
<evidence type="ECO:0000313" key="3">
    <source>
        <dbReference type="EMBL" id="WAR24033.1"/>
    </source>
</evidence>
<name>A0ABY7FP80_MYAAR</name>
<dbReference type="Proteomes" id="UP001164746">
    <property type="component" value="Chromosome 13"/>
</dbReference>
<dbReference type="Pfam" id="PF00781">
    <property type="entry name" value="DAGK_cat"/>
    <property type="match status" value="1"/>
</dbReference>
<reference evidence="3" key="1">
    <citation type="submission" date="2022-11" db="EMBL/GenBank/DDBJ databases">
        <title>Centuries of genome instability and evolution in soft-shell clam transmissible cancer (bioRxiv).</title>
        <authorList>
            <person name="Hart S.F.M."/>
            <person name="Yonemitsu M.A."/>
            <person name="Giersch R.M."/>
            <person name="Beal B.F."/>
            <person name="Arriagada G."/>
            <person name="Davis B.W."/>
            <person name="Ostrander E.A."/>
            <person name="Goff S.P."/>
            <person name="Metzger M.J."/>
        </authorList>
    </citation>
    <scope>NUCLEOTIDE SEQUENCE</scope>
    <source>
        <strain evidence="3">MELC-2E11</strain>
        <tissue evidence="3">Siphon/mantle</tissue>
    </source>
</reference>
<dbReference type="EMBL" id="CP111024">
    <property type="protein sequence ID" value="WAR24033.1"/>
    <property type="molecule type" value="Genomic_DNA"/>
</dbReference>
<dbReference type="SUPFAM" id="SSF111331">
    <property type="entry name" value="NAD kinase/diacylglycerol kinase-like"/>
    <property type="match status" value="1"/>
</dbReference>
<evidence type="ECO:0000313" key="4">
    <source>
        <dbReference type="Proteomes" id="UP001164746"/>
    </source>
</evidence>
<evidence type="ECO:0000256" key="1">
    <source>
        <dbReference type="SAM" id="MobiDB-lite"/>
    </source>
</evidence>